<sequence>MGGAAVAPRIRRRLSAAVGPLVARRGSLAVATAGTARFAAGCLVRCLPCLATSSGRGPARPGPGG</sequence>
<proteinExistence type="predicted"/>
<keyword evidence="2" id="KW-1185">Reference proteome</keyword>
<protein>
    <submittedName>
        <fullName evidence="1">Uncharacterized protein</fullName>
    </submittedName>
</protein>
<organism evidence="1 2">
    <name type="scientific">Micromonospora radicis</name>
    <dbReference type="NCBI Taxonomy" id="1894971"/>
    <lineage>
        <taxon>Bacteria</taxon>
        <taxon>Bacillati</taxon>
        <taxon>Actinomycetota</taxon>
        <taxon>Actinomycetes</taxon>
        <taxon>Micromonosporales</taxon>
        <taxon>Micromonosporaceae</taxon>
        <taxon>Micromonospora</taxon>
    </lineage>
</organism>
<evidence type="ECO:0000313" key="2">
    <source>
        <dbReference type="Proteomes" id="UP000283832"/>
    </source>
</evidence>
<reference evidence="1 2" key="1">
    <citation type="submission" date="2018-08" db="EMBL/GenBank/DDBJ databases">
        <title>Jishengella sp. nov., isolated from a root of Azadirachta indica A. Juss. var. siamensis Valenton.</title>
        <authorList>
            <person name="Kuncharoen N."/>
            <person name="Tanasupawat S."/>
            <person name="Kudo T."/>
            <person name="Ohkuma M."/>
        </authorList>
    </citation>
    <scope>NUCLEOTIDE SEQUENCE [LARGE SCALE GENOMIC DNA]</scope>
    <source>
        <strain evidence="1 2">AZ1-13</strain>
    </source>
</reference>
<name>A0A418N1K4_9ACTN</name>
<accession>A0A418N1K4</accession>
<dbReference type="AlphaFoldDB" id="A0A418N1K4"/>
<dbReference type="EMBL" id="QXEC01000001">
    <property type="protein sequence ID" value="RIV41506.1"/>
    <property type="molecule type" value="Genomic_DNA"/>
</dbReference>
<evidence type="ECO:0000313" key="1">
    <source>
        <dbReference type="EMBL" id="RIV41506.1"/>
    </source>
</evidence>
<gene>
    <name evidence="1" type="ORF">D2L64_02100</name>
</gene>
<dbReference type="Proteomes" id="UP000283832">
    <property type="component" value="Unassembled WGS sequence"/>
</dbReference>
<comment type="caution">
    <text evidence="1">The sequence shown here is derived from an EMBL/GenBank/DDBJ whole genome shotgun (WGS) entry which is preliminary data.</text>
</comment>